<accession>A0ABT9VIZ8</accession>
<gene>
    <name evidence="1" type="ORF">J2S06_000012</name>
</gene>
<protein>
    <submittedName>
        <fullName evidence="1">Uncharacterized protein</fullName>
    </submittedName>
</protein>
<name>A0ABT9VIZ8_9BACI</name>
<dbReference type="RefSeq" id="WP_419150890.1">
    <property type="nucleotide sequence ID" value="NZ_JAUSTR010000001.1"/>
</dbReference>
<reference evidence="1 2" key="1">
    <citation type="submission" date="2023-07" db="EMBL/GenBank/DDBJ databases">
        <title>Genomic Encyclopedia of Type Strains, Phase IV (KMG-IV): sequencing the most valuable type-strain genomes for metagenomic binning, comparative biology and taxonomic classification.</title>
        <authorList>
            <person name="Goeker M."/>
        </authorList>
    </citation>
    <scope>NUCLEOTIDE SEQUENCE [LARGE SCALE GENOMIC DNA]</scope>
    <source>
        <strain evidence="1 2">DSM 19092</strain>
    </source>
</reference>
<sequence>MESLITAFQKELHTANEQAFQSYIQSFLNIWSYEYNSFDEIPFEVSNLIHLSDYDILTDQEI</sequence>
<proteinExistence type="predicted"/>
<evidence type="ECO:0000313" key="1">
    <source>
        <dbReference type="EMBL" id="MDQ0160942.1"/>
    </source>
</evidence>
<evidence type="ECO:0000313" key="2">
    <source>
        <dbReference type="Proteomes" id="UP001225646"/>
    </source>
</evidence>
<keyword evidence="2" id="KW-1185">Reference proteome</keyword>
<dbReference type="EMBL" id="JAUSTR010000001">
    <property type="protein sequence ID" value="MDQ0160942.1"/>
    <property type="molecule type" value="Genomic_DNA"/>
</dbReference>
<organism evidence="1 2">
    <name type="scientific">Aeribacillus alveayuensis</name>
    <dbReference type="NCBI Taxonomy" id="279215"/>
    <lineage>
        <taxon>Bacteria</taxon>
        <taxon>Bacillati</taxon>
        <taxon>Bacillota</taxon>
        <taxon>Bacilli</taxon>
        <taxon>Bacillales</taxon>
        <taxon>Bacillaceae</taxon>
        <taxon>Aeribacillus</taxon>
    </lineage>
</organism>
<comment type="caution">
    <text evidence="1">The sequence shown here is derived from an EMBL/GenBank/DDBJ whole genome shotgun (WGS) entry which is preliminary data.</text>
</comment>
<dbReference type="Proteomes" id="UP001225646">
    <property type="component" value="Unassembled WGS sequence"/>
</dbReference>